<evidence type="ECO:0000256" key="3">
    <source>
        <dbReference type="ARBA" id="ARBA00010532"/>
    </source>
</evidence>
<gene>
    <name evidence="14" type="ORF">F7725_015052</name>
</gene>
<dbReference type="GO" id="GO:0005737">
    <property type="term" value="C:cytoplasm"/>
    <property type="evidence" value="ECO:0007669"/>
    <property type="project" value="TreeGrafter"/>
</dbReference>
<comment type="similarity">
    <text evidence="3">Belongs to the CD36 family.</text>
</comment>
<proteinExistence type="inferred from homology"/>
<evidence type="ECO:0000256" key="4">
    <source>
        <dbReference type="ARBA" id="ARBA00022475"/>
    </source>
</evidence>
<evidence type="ECO:0000256" key="2">
    <source>
        <dbReference type="ARBA" id="ARBA00004651"/>
    </source>
</evidence>
<name>A0A7J5YGJ4_DISMA</name>
<keyword evidence="5 13" id="KW-0812">Transmembrane</keyword>
<keyword evidence="7 13" id="KW-0472">Membrane</keyword>
<reference evidence="14 15" key="1">
    <citation type="submission" date="2020-03" db="EMBL/GenBank/DDBJ databases">
        <title>Dissostichus mawsoni Genome sequencing and assembly.</title>
        <authorList>
            <person name="Park H."/>
        </authorList>
    </citation>
    <scope>NUCLEOTIDE SEQUENCE [LARGE SCALE GENOMIC DNA]</scope>
    <source>
        <strain evidence="14">DM0001</strain>
        <tissue evidence="14">Muscle</tissue>
    </source>
</reference>
<dbReference type="InterPro" id="IPR002159">
    <property type="entry name" value="CD36_fam"/>
</dbReference>
<keyword evidence="4" id="KW-1003">Cell membrane</keyword>
<keyword evidence="15" id="KW-1185">Reference proteome</keyword>
<comment type="caution">
    <text evidence="14">The sequence shown here is derived from an EMBL/GenBank/DDBJ whole genome shotgun (WGS) entry which is preliminary data.</text>
</comment>
<dbReference type="GO" id="GO:0008289">
    <property type="term" value="F:lipid binding"/>
    <property type="evidence" value="ECO:0007669"/>
    <property type="project" value="TreeGrafter"/>
</dbReference>
<sequence>MGINKAKVAVGFIVSGVLMVFFGVVLTFVGPIIIDDQVVKNTVIDPKNSMSYTMWKDVPVPFFMSVYFFNLLNPQEVLKGEKPMVEQKGPFVYR</sequence>
<keyword evidence="10" id="KW-0325">Glycoprotein</keyword>
<dbReference type="GO" id="GO:0034381">
    <property type="term" value="P:plasma lipoprotein particle clearance"/>
    <property type="evidence" value="ECO:0007669"/>
    <property type="project" value="TreeGrafter"/>
</dbReference>
<dbReference type="PANTHER" id="PTHR11923">
    <property type="entry name" value="SCAVENGER RECEPTOR CLASS B TYPE-1 SR-B1"/>
    <property type="match status" value="1"/>
</dbReference>
<dbReference type="EMBL" id="JAAKFY010000012">
    <property type="protein sequence ID" value="KAF3848555.1"/>
    <property type="molecule type" value="Genomic_DNA"/>
</dbReference>
<dbReference type="Proteomes" id="UP000518266">
    <property type="component" value="Unassembled WGS sequence"/>
</dbReference>
<dbReference type="PANTHER" id="PTHR11923:SF110">
    <property type="entry name" value="SCAVENGER RECEPTOR CLASS B MEMBER 1"/>
    <property type="match status" value="1"/>
</dbReference>
<dbReference type="PRINTS" id="PR01609">
    <property type="entry name" value="CD36FAMILY"/>
</dbReference>
<evidence type="ECO:0000256" key="8">
    <source>
        <dbReference type="ARBA" id="ARBA00023157"/>
    </source>
</evidence>
<dbReference type="GO" id="GO:0033344">
    <property type="term" value="P:cholesterol efflux"/>
    <property type="evidence" value="ECO:0007669"/>
    <property type="project" value="TreeGrafter"/>
</dbReference>
<accession>A0A7J5YGJ4</accession>
<keyword evidence="6 13" id="KW-1133">Transmembrane helix</keyword>
<protein>
    <recommendedName>
        <fullName evidence="11">Scavenger receptor class B member 1</fullName>
    </recommendedName>
    <alternativeName>
        <fullName evidence="12">SR-BI</fullName>
    </alternativeName>
</protein>
<evidence type="ECO:0000313" key="15">
    <source>
        <dbReference type="Proteomes" id="UP000518266"/>
    </source>
</evidence>
<evidence type="ECO:0000256" key="10">
    <source>
        <dbReference type="ARBA" id="ARBA00023180"/>
    </source>
</evidence>
<evidence type="ECO:0000256" key="1">
    <source>
        <dbReference type="ARBA" id="ARBA00004189"/>
    </source>
</evidence>
<dbReference type="GO" id="GO:0030169">
    <property type="term" value="F:low-density lipoprotein particle binding"/>
    <property type="evidence" value="ECO:0007669"/>
    <property type="project" value="TreeGrafter"/>
</dbReference>
<dbReference type="GO" id="GO:0005044">
    <property type="term" value="F:scavenger receptor activity"/>
    <property type="evidence" value="ECO:0007669"/>
    <property type="project" value="TreeGrafter"/>
</dbReference>
<evidence type="ECO:0000313" key="14">
    <source>
        <dbReference type="EMBL" id="KAF3848555.1"/>
    </source>
</evidence>
<comment type="subcellular location">
    <subcellularLocation>
        <location evidence="2">Cell membrane</location>
        <topology evidence="2">Multi-pass membrane protein</topology>
    </subcellularLocation>
    <subcellularLocation>
        <location evidence="1">Membrane</location>
        <location evidence="1">Caveola</location>
        <topology evidence="1">Multi-pass membrane protein</topology>
    </subcellularLocation>
</comment>
<evidence type="ECO:0000256" key="6">
    <source>
        <dbReference type="ARBA" id="ARBA00022989"/>
    </source>
</evidence>
<keyword evidence="8" id="KW-1015">Disulfide bond</keyword>
<organism evidence="14 15">
    <name type="scientific">Dissostichus mawsoni</name>
    <name type="common">Antarctic cod</name>
    <dbReference type="NCBI Taxonomy" id="36200"/>
    <lineage>
        <taxon>Eukaryota</taxon>
        <taxon>Metazoa</taxon>
        <taxon>Chordata</taxon>
        <taxon>Craniata</taxon>
        <taxon>Vertebrata</taxon>
        <taxon>Euteleostomi</taxon>
        <taxon>Actinopterygii</taxon>
        <taxon>Neopterygii</taxon>
        <taxon>Teleostei</taxon>
        <taxon>Neoteleostei</taxon>
        <taxon>Acanthomorphata</taxon>
        <taxon>Eupercaria</taxon>
        <taxon>Perciformes</taxon>
        <taxon>Notothenioidei</taxon>
        <taxon>Nototheniidae</taxon>
        <taxon>Dissostichus</taxon>
    </lineage>
</organism>
<evidence type="ECO:0000256" key="12">
    <source>
        <dbReference type="ARBA" id="ARBA00042244"/>
    </source>
</evidence>
<dbReference type="GO" id="GO:0043654">
    <property type="term" value="P:recognition of apoptotic cell"/>
    <property type="evidence" value="ECO:0007669"/>
    <property type="project" value="TreeGrafter"/>
</dbReference>
<evidence type="ECO:0000256" key="11">
    <source>
        <dbReference type="ARBA" id="ARBA00040821"/>
    </source>
</evidence>
<evidence type="ECO:0000256" key="9">
    <source>
        <dbReference type="ARBA" id="ARBA00023170"/>
    </source>
</evidence>
<evidence type="ECO:0000256" key="5">
    <source>
        <dbReference type="ARBA" id="ARBA00022692"/>
    </source>
</evidence>
<dbReference type="AlphaFoldDB" id="A0A7J5YGJ4"/>
<dbReference type="OrthoDB" id="514335at2759"/>
<evidence type="ECO:0000256" key="7">
    <source>
        <dbReference type="ARBA" id="ARBA00023136"/>
    </source>
</evidence>
<evidence type="ECO:0000256" key="13">
    <source>
        <dbReference type="SAM" id="Phobius"/>
    </source>
</evidence>
<dbReference type="GO" id="GO:0005901">
    <property type="term" value="C:caveola"/>
    <property type="evidence" value="ECO:0007669"/>
    <property type="project" value="UniProtKB-SubCell"/>
</dbReference>
<dbReference type="Pfam" id="PF01130">
    <property type="entry name" value="CD36"/>
    <property type="match status" value="1"/>
</dbReference>
<dbReference type="GO" id="GO:0070508">
    <property type="term" value="P:cholesterol import"/>
    <property type="evidence" value="ECO:0007669"/>
    <property type="project" value="TreeGrafter"/>
</dbReference>
<feature type="transmembrane region" description="Helical" evidence="13">
    <location>
        <begin position="12"/>
        <end position="34"/>
    </location>
</feature>
<keyword evidence="9" id="KW-0675">Receptor</keyword>